<protein>
    <submittedName>
        <fullName evidence="2">PocR ligand-binding domain-containing protein</fullName>
    </submittedName>
</protein>
<name>A0A8J6NQC1_9BACT</name>
<gene>
    <name evidence="2" type="ORF">H8D96_01050</name>
</gene>
<reference evidence="2 3" key="1">
    <citation type="submission" date="2020-08" db="EMBL/GenBank/DDBJ databases">
        <title>Bridging the membrane lipid divide: bacteria of the FCB group superphylum have the potential to synthesize archaeal ether lipids.</title>
        <authorList>
            <person name="Villanueva L."/>
            <person name="Von Meijenfeldt F.A.B."/>
            <person name="Westbye A.B."/>
            <person name="Yadav S."/>
            <person name="Hopmans E.C."/>
            <person name="Dutilh B.E."/>
            <person name="Sinninghe Damste J.S."/>
        </authorList>
    </citation>
    <scope>NUCLEOTIDE SEQUENCE [LARGE SCALE GENOMIC DNA]</scope>
    <source>
        <strain evidence="2">NIOZ-UU17</strain>
    </source>
</reference>
<evidence type="ECO:0000259" key="1">
    <source>
        <dbReference type="Pfam" id="PF10114"/>
    </source>
</evidence>
<evidence type="ECO:0000313" key="3">
    <source>
        <dbReference type="Proteomes" id="UP000605201"/>
    </source>
</evidence>
<proteinExistence type="predicted"/>
<dbReference type="Pfam" id="PF10114">
    <property type="entry name" value="PocR"/>
    <property type="match status" value="1"/>
</dbReference>
<dbReference type="InterPro" id="IPR018771">
    <property type="entry name" value="PocR_dom"/>
</dbReference>
<accession>A0A8J6NQC1</accession>
<organism evidence="2 3">
    <name type="scientific">Candidatus Desulfatibia vada</name>
    <dbReference type="NCBI Taxonomy" id="2841696"/>
    <lineage>
        <taxon>Bacteria</taxon>
        <taxon>Pseudomonadati</taxon>
        <taxon>Thermodesulfobacteriota</taxon>
        <taxon>Desulfobacteria</taxon>
        <taxon>Desulfobacterales</taxon>
        <taxon>Desulfobacterales incertae sedis</taxon>
        <taxon>Candidatus Desulfatibia</taxon>
    </lineage>
</organism>
<evidence type="ECO:0000313" key="2">
    <source>
        <dbReference type="EMBL" id="MBC8430484.1"/>
    </source>
</evidence>
<comment type="caution">
    <text evidence="2">The sequence shown here is derived from an EMBL/GenBank/DDBJ whole genome shotgun (WGS) entry which is preliminary data.</text>
</comment>
<dbReference type="EMBL" id="JACNIG010000046">
    <property type="protein sequence ID" value="MBC8430484.1"/>
    <property type="molecule type" value="Genomic_DNA"/>
</dbReference>
<sequence length="175" mass="19207">MKLTDILPLEKWIELETEINKISGLDSNVFNTDGYRITDLKNWANKLCPAIKATDKGQSFICAVAHMNLSVQAMQTKDSIIEECDAGLVKIVVPIFVKDEFLGAVGACGFLLDDGEVDSFLINKITEIDEKETEKLSESIPSISTGKAESLATIIKEKIDGIIQGKFHLKSTTLS</sequence>
<feature type="domain" description="PocR" evidence="1">
    <location>
        <begin position="5"/>
        <end position="159"/>
    </location>
</feature>
<dbReference type="Proteomes" id="UP000605201">
    <property type="component" value="Unassembled WGS sequence"/>
</dbReference>
<dbReference type="AlphaFoldDB" id="A0A8J6NQC1"/>